<dbReference type="EMBL" id="FONW01000013">
    <property type="protein sequence ID" value="SFF69003.1"/>
    <property type="molecule type" value="Genomic_DNA"/>
</dbReference>
<dbReference type="AlphaFoldDB" id="A0A1I2KR55"/>
<dbReference type="RefSeq" id="WP_139218329.1">
    <property type="nucleotide sequence ID" value="NZ_FONW01000013.1"/>
</dbReference>
<name>A0A1I2KR55_9BACT</name>
<evidence type="ECO:0000256" key="1">
    <source>
        <dbReference type="SAM" id="SignalP"/>
    </source>
</evidence>
<dbReference type="Proteomes" id="UP000198964">
    <property type="component" value="Unassembled WGS sequence"/>
</dbReference>
<reference evidence="2 3" key="1">
    <citation type="submission" date="2016-10" db="EMBL/GenBank/DDBJ databases">
        <authorList>
            <person name="de Groot N.N."/>
        </authorList>
    </citation>
    <scope>NUCLEOTIDE SEQUENCE [LARGE SCALE GENOMIC DNA]</scope>
    <source>
        <strain evidence="2 3">CGMCC 1.9156</strain>
    </source>
</reference>
<feature type="signal peptide" evidence="1">
    <location>
        <begin position="1"/>
        <end position="24"/>
    </location>
</feature>
<evidence type="ECO:0008006" key="4">
    <source>
        <dbReference type="Google" id="ProtNLM"/>
    </source>
</evidence>
<accession>A0A1I2KR55</accession>
<keyword evidence="3" id="KW-1185">Reference proteome</keyword>
<gene>
    <name evidence="2" type="ORF">SAMN05216283_11315</name>
</gene>
<feature type="chain" id="PRO_5011652704" description="NIPSNAP protein" evidence="1">
    <location>
        <begin position="25"/>
        <end position="256"/>
    </location>
</feature>
<evidence type="ECO:0000313" key="3">
    <source>
        <dbReference type="Proteomes" id="UP000198964"/>
    </source>
</evidence>
<sequence>MRNAFVYFGMLFLLLGMATASIQAQEAAPQKFIVFEEIVSPADLPAFIETQTKVKALWDKHNLNIPIFSYRNDDNAFYWVVPIHSFASIDTLYASMMDMHQKMKDEDGFDADLAFKDLYYGEQSIIQWSKELSYHPSGQMGQSMDQPYAEWTFCYLKTGHEKEAAEAVKKYIDFYDRIEETYEWDIYITLLGKGTPLWILMTRSENPVSLKQLESGLYMKYRKEFTEMWSNFSKHVRKVENKTGWFQPKFSMNLPE</sequence>
<keyword evidence="1" id="KW-0732">Signal</keyword>
<protein>
    <recommendedName>
        <fullName evidence="4">NIPSNAP protein</fullName>
    </recommendedName>
</protein>
<proteinExistence type="predicted"/>
<organism evidence="2 3">
    <name type="scientific">Sunxiuqinia elliptica</name>
    <dbReference type="NCBI Taxonomy" id="655355"/>
    <lineage>
        <taxon>Bacteria</taxon>
        <taxon>Pseudomonadati</taxon>
        <taxon>Bacteroidota</taxon>
        <taxon>Bacteroidia</taxon>
        <taxon>Marinilabiliales</taxon>
        <taxon>Prolixibacteraceae</taxon>
        <taxon>Sunxiuqinia</taxon>
    </lineage>
</organism>
<evidence type="ECO:0000313" key="2">
    <source>
        <dbReference type="EMBL" id="SFF69003.1"/>
    </source>
</evidence>